<reference evidence="1 2" key="1">
    <citation type="submission" date="2019-03" db="EMBL/GenBank/DDBJ databases">
        <title>Single cell metagenomics reveals metabolic interactions within the superorganism composed of flagellate Streblomastix strix and complex community of Bacteroidetes bacteria on its surface.</title>
        <authorList>
            <person name="Treitli S.C."/>
            <person name="Kolisko M."/>
            <person name="Husnik F."/>
            <person name="Keeling P."/>
            <person name="Hampl V."/>
        </authorList>
    </citation>
    <scope>NUCLEOTIDE SEQUENCE [LARGE SCALE GENOMIC DNA]</scope>
    <source>
        <strain evidence="1">ST1C</strain>
    </source>
</reference>
<feature type="non-terminal residue" evidence="1">
    <location>
        <position position="1"/>
    </location>
</feature>
<dbReference type="Proteomes" id="UP000324800">
    <property type="component" value="Unassembled WGS sequence"/>
</dbReference>
<evidence type="ECO:0000313" key="2">
    <source>
        <dbReference type="Proteomes" id="UP000324800"/>
    </source>
</evidence>
<comment type="caution">
    <text evidence="1">The sequence shown here is derived from an EMBL/GenBank/DDBJ whole genome shotgun (WGS) entry which is preliminary data.</text>
</comment>
<evidence type="ECO:0000313" key="1">
    <source>
        <dbReference type="EMBL" id="KAA6315057.1"/>
    </source>
</evidence>
<dbReference type="AlphaFoldDB" id="A0A5J4PZY7"/>
<gene>
    <name evidence="1" type="ORF">EZS28_055477</name>
</gene>
<protein>
    <submittedName>
        <fullName evidence="1">Uncharacterized protein</fullName>
    </submittedName>
</protein>
<name>A0A5J4PZY7_9EUKA</name>
<proteinExistence type="predicted"/>
<organism evidence="1 2">
    <name type="scientific">Streblomastix strix</name>
    <dbReference type="NCBI Taxonomy" id="222440"/>
    <lineage>
        <taxon>Eukaryota</taxon>
        <taxon>Metamonada</taxon>
        <taxon>Preaxostyla</taxon>
        <taxon>Oxymonadida</taxon>
        <taxon>Streblomastigidae</taxon>
        <taxon>Streblomastix</taxon>
    </lineage>
</organism>
<dbReference type="EMBL" id="SNRW01047585">
    <property type="protein sequence ID" value="KAA6315057.1"/>
    <property type="molecule type" value="Genomic_DNA"/>
</dbReference>
<accession>A0A5J4PZY7</accession>
<sequence>HLALSSLSGHAHLYVGVSAYRSLSQSKGSVGVGSTSTGSGVVSISHYAFVYSPALFNGHVHGVGQMGCFSIVHLHPPCDLVSLLQVLRAELGDFADLLAGGFSFYKFFSCNGEMNTLFLSQMLGMVLSLEIL</sequence>